<protein>
    <submittedName>
        <fullName evidence="2">Uncharacterized protein</fullName>
    </submittedName>
</protein>
<comment type="caution">
    <text evidence="2">The sequence shown here is derived from an EMBL/GenBank/DDBJ whole genome shotgun (WGS) entry which is preliminary data.</text>
</comment>
<sequence length="128" mass="13002">MTKKMTYLFIPAVMTFSAAMAQPVPSNQVLLSSEQMDQVTAGYASSLVANATASGANLAVTNTSTFTQSTSTLQVAGGGAVAVANGPNATTSATLTHTTSQPSKDVSVRYASPTLSFQVGLNATVSPH</sequence>
<evidence type="ECO:0000256" key="1">
    <source>
        <dbReference type="SAM" id="SignalP"/>
    </source>
</evidence>
<dbReference type="RefSeq" id="WP_127028615.1">
    <property type="nucleotide sequence ID" value="NZ_RYFG02000009.1"/>
</dbReference>
<feature type="chain" id="PRO_5045935506" evidence="1">
    <location>
        <begin position="22"/>
        <end position="128"/>
    </location>
</feature>
<organism evidence="2 3">
    <name type="scientific">Candidatus Methylobacter oryzae</name>
    <dbReference type="NCBI Taxonomy" id="2497749"/>
    <lineage>
        <taxon>Bacteria</taxon>
        <taxon>Pseudomonadati</taxon>
        <taxon>Pseudomonadota</taxon>
        <taxon>Gammaproteobacteria</taxon>
        <taxon>Methylococcales</taxon>
        <taxon>Methylococcaceae</taxon>
        <taxon>Methylobacter</taxon>
    </lineage>
</organism>
<feature type="signal peptide" evidence="1">
    <location>
        <begin position="1"/>
        <end position="21"/>
    </location>
</feature>
<evidence type="ECO:0000313" key="2">
    <source>
        <dbReference type="EMBL" id="TRX02911.1"/>
    </source>
</evidence>
<name>A0ABY3CG86_9GAMM</name>
<proteinExistence type="predicted"/>
<accession>A0ABY3CG86</accession>
<dbReference type="EMBL" id="RYFG02000009">
    <property type="protein sequence ID" value="TRX02911.1"/>
    <property type="molecule type" value="Genomic_DNA"/>
</dbReference>
<dbReference type="Proteomes" id="UP000733744">
    <property type="component" value="Unassembled WGS sequence"/>
</dbReference>
<keyword evidence="1" id="KW-0732">Signal</keyword>
<evidence type="ECO:0000313" key="3">
    <source>
        <dbReference type="Proteomes" id="UP000733744"/>
    </source>
</evidence>
<keyword evidence="3" id="KW-1185">Reference proteome</keyword>
<gene>
    <name evidence="2" type="ORF">EKO24_001100</name>
</gene>
<reference evidence="2 3" key="1">
    <citation type="journal article" date="2019" name="Antonie Van Leeuwenhoek">
        <title>Description of 'Ca. Methylobacter oryzae' KRF1, a novel species from the environmentally important Methylobacter clade 2.</title>
        <authorList>
            <person name="Khatri K."/>
            <person name="Mohite J.A."/>
            <person name="Pandit P.S."/>
            <person name="Bahulikar R."/>
            <person name="Rahalkar M.C."/>
        </authorList>
    </citation>
    <scope>NUCLEOTIDE SEQUENCE [LARGE SCALE GENOMIC DNA]</scope>
    <source>
        <strain evidence="2 3">KRF1</strain>
    </source>
</reference>